<reference evidence="2 3" key="1">
    <citation type="submission" date="2019-06" db="EMBL/GenBank/DDBJ databases">
        <title>A chromosomal-level reference genome of Carpinus fangiana (Coryloideae, Betulaceae).</title>
        <authorList>
            <person name="Yang X."/>
            <person name="Wang Z."/>
            <person name="Zhang L."/>
            <person name="Hao G."/>
            <person name="Liu J."/>
            <person name="Yang Y."/>
        </authorList>
    </citation>
    <scope>NUCLEOTIDE SEQUENCE [LARGE SCALE GENOMIC DNA]</scope>
    <source>
        <strain evidence="2">Cfa_2016G</strain>
        <tissue evidence="2">Leaf</tissue>
    </source>
</reference>
<proteinExistence type="predicted"/>
<dbReference type="AlphaFoldDB" id="A0A5N6KYR5"/>
<sequence>MDPSPALKSQDVCTSASQPTNGGPVATEPSTTDHALQVMEYCEKLFHRSPIGAGGENPLSPLAQPRPEPISEYLFARHQATSAYDTPPPPVARRPTSSLSMRVEVDSESYKSCAGLSDRQNKLSGSTTTGFSMDEPASMLPPLSGHPGGPARLEFALAADDCGVREPLVSCIAGRRPEGGSLGPTEPAGTAGRCERGHLGGHGLGSDPHADGQRWAGADARCAKPSIRYRGCQRRRERGDKADPWPSARIVCSLAVLPGCLGRAASLYKERQLAMDCCISIDMFPQTSKRTTMNVTPHWASHLKRPAAWAEASDEYETWLVPDFHIAHLHGSRSRLPQKRLRGEGRCKCYDRDHALVLTDIRLKVINWEFRDKKTVPKWYRGIQAAKRLLDQSDPGYRFKRPENVQSSKARRHLGGMVAEDAIFNAVIAKLDLSQTRCPFPWLLEGGERDVRRIAGLLGMSPKLLHTFAQITHLCGRYANESTSLVYPLAIKAIERQLENFWQWSELCNGFGTSEALFESCELDSDGKVDDSGKVTLLGAEAHAASARLYLQCRFYRGGGCPAGAASMHPHEPKQRSTVHVAGSVLQCRHGRLNRTPTR</sequence>
<dbReference type="EMBL" id="VIBQ01000017">
    <property type="protein sequence ID" value="KAB8360851.1"/>
    <property type="molecule type" value="Genomic_DNA"/>
</dbReference>
<accession>A0A5N6KYR5</accession>
<keyword evidence="3" id="KW-1185">Reference proteome</keyword>
<feature type="compositionally biased region" description="Polar residues" evidence="1">
    <location>
        <begin position="122"/>
        <end position="131"/>
    </location>
</feature>
<dbReference type="OrthoDB" id="4714810at2759"/>
<feature type="region of interest" description="Disordered" evidence="1">
    <location>
        <begin position="116"/>
        <end position="136"/>
    </location>
</feature>
<protein>
    <submittedName>
        <fullName evidence="2">Uncharacterized protein</fullName>
    </submittedName>
</protein>
<evidence type="ECO:0000313" key="2">
    <source>
        <dbReference type="EMBL" id="KAB8360851.1"/>
    </source>
</evidence>
<gene>
    <name evidence="2" type="ORF">FH972_024585</name>
</gene>
<evidence type="ECO:0000313" key="3">
    <source>
        <dbReference type="Proteomes" id="UP000327013"/>
    </source>
</evidence>
<name>A0A5N6KYR5_9ROSI</name>
<feature type="compositionally biased region" description="Polar residues" evidence="1">
    <location>
        <begin position="11"/>
        <end position="21"/>
    </location>
</feature>
<feature type="region of interest" description="Disordered" evidence="1">
    <location>
        <begin position="1"/>
        <end position="31"/>
    </location>
</feature>
<evidence type="ECO:0000256" key="1">
    <source>
        <dbReference type="SAM" id="MobiDB-lite"/>
    </source>
</evidence>
<comment type="caution">
    <text evidence="2">The sequence shown here is derived from an EMBL/GenBank/DDBJ whole genome shotgun (WGS) entry which is preliminary data.</text>
</comment>
<organism evidence="2 3">
    <name type="scientific">Carpinus fangiana</name>
    <dbReference type="NCBI Taxonomy" id="176857"/>
    <lineage>
        <taxon>Eukaryota</taxon>
        <taxon>Viridiplantae</taxon>
        <taxon>Streptophyta</taxon>
        <taxon>Embryophyta</taxon>
        <taxon>Tracheophyta</taxon>
        <taxon>Spermatophyta</taxon>
        <taxon>Magnoliopsida</taxon>
        <taxon>eudicotyledons</taxon>
        <taxon>Gunneridae</taxon>
        <taxon>Pentapetalae</taxon>
        <taxon>rosids</taxon>
        <taxon>fabids</taxon>
        <taxon>Fagales</taxon>
        <taxon>Betulaceae</taxon>
        <taxon>Carpinus</taxon>
    </lineage>
</organism>
<dbReference type="Proteomes" id="UP000327013">
    <property type="component" value="Unassembled WGS sequence"/>
</dbReference>